<reference evidence="2" key="1">
    <citation type="journal article" date="2023" name="Mol. Phylogenet. Evol.">
        <title>Genome-scale phylogeny and comparative genomics of the fungal order Sordariales.</title>
        <authorList>
            <person name="Hensen N."/>
            <person name="Bonometti L."/>
            <person name="Westerberg I."/>
            <person name="Brannstrom I.O."/>
            <person name="Guillou S."/>
            <person name="Cros-Aarteil S."/>
            <person name="Calhoun S."/>
            <person name="Haridas S."/>
            <person name="Kuo A."/>
            <person name="Mondo S."/>
            <person name="Pangilinan J."/>
            <person name="Riley R."/>
            <person name="LaButti K."/>
            <person name="Andreopoulos B."/>
            <person name="Lipzen A."/>
            <person name="Chen C."/>
            <person name="Yan M."/>
            <person name="Daum C."/>
            <person name="Ng V."/>
            <person name="Clum A."/>
            <person name="Steindorff A."/>
            <person name="Ohm R.A."/>
            <person name="Martin F."/>
            <person name="Silar P."/>
            <person name="Natvig D.O."/>
            <person name="Lalanne C."/>
            <person name="Gautier V."/>
            <person name="Ament-Velasquez S.L."/>
            <person name="Kruys A."/>
            <person name="Hutchinson M.I."/>
            <person name="Powell A.J."/>
            <person name="Barry K."/>
            <person name="Miller A.N."/>
            <person name="Grigoriev I.V."/>
            <person name="Debuchy R."/>
            <person name="Gladieux P."/>
            <person name="Hiltunen Thoren M."/>
            <person name="Johannesson H."/>
        </authorList>
    </citation>
    <scope>NUCLEOTIDE SEQUENCE</scope>
    <source>
        <strain evidence="2">CBS 123565</strain>
    </source>
</reference>
<comment type="caution">
    <text evidence="2">The sequence shown here is derived from an EMBL/GenBank/DDBJ whole genome shotgun (WGS) entry which is preliminary data.</text>
</comment>
<dbReference type="EMBL" id="MU853412">
    <property type="protein sequence ID" value="KAK4133597.1"/>
    <property type="molecule type" value="Genomic_DNA"/>
</dbReference>
<name>A0AAN6ZCV4_9PEZI</name>
<dbReference type="AlphaFoldDB" id="A0AAN6ZCV4"/>
<protein>
    <recommendedName>
        <fullName evidence="4">Protein kinase domain-containing protein</fullName>
    </recommendedName>
</protein>
<evidence type="ECO:0000256" key="1">
    <source>
        <dbReference type="SAM" id="MobiDB-lite"/>
    </source>
</evidence>
<accession>A0AAN6ZCV4</accession>
<evidence type="ECO:0000313" key="3">
    <source>
        <dbReference type="Proteomes" id="UP001304895"/>
    </source>
</evidence>
<feature type="compositionally biased region" description="Basic residues" evidence="1">
    <location>
        <begin position="350"/>
        <end position="363"/>
    </location>
</feature>
<sequence length="487" mass="55831">MAQPTLLQYKQRRADFLKYYIQGESEKWTEERKPLWKRIKIPTFKGGVKKWPGISKQQFRLPREFTGGEHHLYATGDFNEEKRDQVRAATAQLARQLRPRQFECVKVLGWGGKGIAVLFKHRPRPGAQSRHYVAKCLFDSDDENLIAEREMLEYCPRGTLDKFAILASTREKALSNPTLWFMFDCLFQMAVALRYPPQYWSDFDKNNPRVAYERIPGNNDSAPKWTGKPKTYIHFDIDPTNTLLSLPGLTLRKYTASSSCNPNIAAQRLWTMQRYEGTVKKQVYVAEQRERQRPLVPSFQPPDPEEESDIGQARKNNIPKVTNMQPRRIQPARATKRVATTTPTGAARPPSKRRAPAKAKAKANAKPAKGNDKAQDAEDVGKKWTYGNYICHDDIPVFQNVDPDLRNLVMRCMMDEPADRPGMTEIRKIIDSKLHEQWDPNDTDLKDDMDQCFNDVPPPAAHPKEVLAEWLNLDADMLTTGGMDDLG</sequence>
<evidence type="ECO:0000313" key="2">
    <source>
        <dbReference type="EMBL" id="KAK4133597.1"/>
    </source>
</evidence>
<dbReference type="SUPFAM" id="SSF56112">
    <property type="entry name" value="Protein kinase-like (PK-like)"/>
    <property type="match status" value="1"/>
</dbReference>
<reference evidence="2" key="2">
    <citation type="submission" date="2023-05" db="EMBL/GenBank/DDBJ databases">
        <authorList>
            <consortium name="Lawrence Berkeley National Laboratory"/>
            <person name="Steindorff A."/>
            <person name="Hensen N."/>
            <person name="Bonometti L."/>
            <person name="Westerberg I."/>
            <person name="Brannstrom I.O."/>
            <person name="Guillou S."/>
            <person name="Cros-Aarteil S."/>
            <person name="Calhoun S."/>
            <person name="Haridas S."/>
            <person name="Kuo A."/>
            <person name="Mondo S."/>
            <person name="Pangilinan J."/>
            <person name="Riley R."/>
            <person name="Labutti K."/>
            <person name="Andreopoulos B."/>
            <person name="Lipzen A."/>
            <person name="Chen C."/>
            <person name="Yanf M."/>
            <person name="Daum C."/>
            <person name="Ng V."/>
            <person name="Clum A."/>
            <person name="Ohm R."/>
            <person name="Martin F."/>
            <person name="Silar P."/>
            <person name="Natvig D."/>
            <person name="Lalanne C."/>
            <person name="Gautier V."/>
            <person name="Ament-Velasquez S.L."/>
            <person name="Kruys A."/>
            <person name="Hutchinson M.I."/>
            <person name="Powell A.J."/>
            <person name="Barry K."/>
            <person name="Miller A.N."/>
            <person name="Grigoriev I.V."/>
            <person name="Debuchy R."/>
            <person name="Gladieux P."/>
            <person name="Thoren M.H."/>
            <person name="Johannesson H."/>
        </authorList>
    </citation>
    <scope>NUCLEOTIDE SEQUENCE</scope>
    <source>
        <strain evidence="2">CBS 123565</strain>
    </source>
</reference>
<proteinExistence type="predicted"/>
<dbReference type="Proteomes" id="UP001304895">
    <property type="component" value="Unassembled WGS sequence"/>
</dbReference>
<feature type="region of interest" description="Disordered" evidence="1">
    <location>
        <begin position="291"/>
        <end position="376"/>
    </location>
</feature>
<dbReference type="InterPro" id="IPR011009">
    <property type="entry name" value="Kinase-like_dom_sf"/>
</dbReference>
<evidence type="ECO:0008006" key="4">
    <source>
        <dbReference type="Google" id="ProtNLM"/>
    </source>
</evidence>
<organism evidence="2 3">
    <name type="scientific">Trichocladium antarcticum</name>
    <dbReference type="NCBI Taxonomy" id="1450529"/>
    <lineage>
        <taxon>Eukaryota</taxon>
        <taxon>Fungi</taxon>
        <taxon>Dikarya</taxon>
        <taxon>Ascomycota</taxon>
        <taxon>Pezizomycotina</taxon>
        <taxon>Sordariomycetes</taxon>
        <taxon>Sordariomycetidae</taxon>
        <taxon>Sordariales</taxon>
        <taxon>Chaetomiaceae</taxon>
        <taxon>Trichocladium</taxon>
    </lineage>
</organism>
<gene>
    <name evidence="2" type="ORF">BT67DRAFT_479098</name>
</gene>
<feature type="compositionally biased region" description="Low complexity" evidence="1">
    <location>
        <begin position="339"/>
        <end position="349"/>
    </location>
</feature>
<keyword evidence="3" id="KW-1185">Reference proteome</keyword>